<evidence type="ECO:0000313" key="2">
    <source>
        <dbReference type="EMBL" id="SFR86473.1"/>
    </source>
</evidence>
<dbReference type="STRING" id="767519.SAMN05216559_0224"/>
<dbReference type="RefSeq" id="WP_089813069.1">
    <property type="nucleotide sequence ID" value="NZ_FOZK01000001.1"/>
</dbReference>
<sequence>MTRTAEGDLRDCLEDAFWSRHSNPKSGWSRTLTGPLLLLALYRRSWRLFVFAVAFTALNPVLFGRPDPEAESWMKRAVEAERWWLAEGNATMNLGWPNVLNVANVPTFCYALLAAYRRQPVRATVALAASMGLKFGWIELIARQYDESQA</sequence>
<feature type="transmembrane region" description="Helical" evidence="1">
    <location>
        <begin position="46"/>
        <end position="64"/>
    </location>
</feature>
<dbReference type="AlphaFoldDB" id="A0A1I6K5E0"/>
<keyword evidence="1" id="KW-0812">Transmembrane</keyword>
<organism evidence="2 3">
    <name type="scientific">Halomicrobium zhouii</name>
    <dbReference type="NCBI Taxonomy" id="767519"/>
    <lineage>
        <taxon>Archaea</taxon>
        <taxon>Methanobacteriati</taxon>
        <taxon>Methanobacteriota</taxon>
        <taxon>Stenosarchaea group</taxon>
        <taxon>Halobacteria</taxon>
        <taxon>Halobacteriales</taxon>
        <taxon>Haloarculaceae</taxon>
        <taxon>Halomicrobium</taxon>
    </lineage>
</organism>
<evidence type="ECO:0000256" key="1">
    <source>
        <dbReference type="SAM" id="Phobius"/>
    </source>
</evidence>
<keyword evidence="3" id="KW-1185">Reference proteome</keyword>
<dbReference type="Proteomes" id="UP000199062">
    <property type="component" value="Unassembled WGS sequence"/>
</dbReference>
<dbReference type="OrthoDB" id="333419at2157"/>
<gene>
    <name evidence="2" type="ORF">SAMN05216559_0224</name>
</gene>
<keyword evidence="1" id="KW-0472">Membrane</keyword>
<name>A0A1I6K5E0_9EURY</name>
<proteinExistence type="predicted"/>
<evidence type="ECO:0000313" key="3">
    <source>
        <dbReference type="Proteomes" id="UP000199062"/>
    </source>
</evidence>
<dbReference type="EMBL" id="FOZK01000001">
    <property type="protein sequence ID" value="SFR86473.1"/>
    <property type="molecule type" value="Genomic_DNA"/>
</dbReference>
<reference evidence="2 3" key="1">
    <citation type="submission" date="2016-10" db="EMBL/GenBank/DDBJ databases">
        <authorList>
            <person name="de Groot N.N."/>
        </authorList>
    </citation>
    <scope>NUCLEOTIDE SEQUENCE [LARGE SCALE GENOMIC DNA]</scope>
    <source>
        <strain evidence="2 3">CGMCC 1.10457</strain>
    </source>
</reference>
<keyword evidence="1" id="KW-1133">Transmembrane helix</keyword>
<protein>
    <submittedName>
        <fullName evidence="2">Uncharacterized protein</fullName>
    </submittedName>
</protein>
<accession>A0A1I6K5E0</accession>